<organism evidence="14 15">
    <name type="scientific">Petrolisthes manimaculis</name>
    <dbReference type="NCBI Taxonomy" id="1843537"/>
    <lineage>
        <taxon>Eukaryota</taxon>
        <taxon>Metazoa</taxon>
        <taxon>Ecdysozoa</taxon>
        <taxon>Arthropoda</taxon>
        <taxon>Crustacea</taxon>
        <taxon>Multicrustacea</taxon>
        <taxon>Malacostraca</taxon>
        <taxon>Eumalacostraca</taxon>
        <taxon>Eucarida</taxon>
        <taxon>Decapoda</taxon>
        <taxon>Pleocyemata</taxon>
        <taxon>Anomura</taxon>
        <taxon>Galatheoidea</taxon>
        <taxon>Porcellanidae</taxon>
        <taxon>Petrolisthes</taxon>
    </lineage>
</organism>
<reference evidence="14" key="1">
    <citation type="submission" date="2023-11" db="EMBL/GenBank/DDBJ databases">
        <title>Genome assemblies of two species of porcelain crab, Petrolisthes cinctipes and Petrolisthes manimaculis (Anomura: Porcellanidae).</title>
        <authorList>
            <person name="Angst P."/>
        </authorList>
    </citation>
    <scope>NUCLEOTIDE SEQUENCE</scope>
    <source>
        <strain evidence="14">PB745_02</strain>
        <tissue evidence="14">Gill</tissue>
    </source>
</reference>
<feature type="domain" description="Sushi" evidence="13">
    <location>
        <begin position="1"/>
        <end position="58"/>
    </location>
</feature>
<evidence type="ECO:0000256" key="5">
    <source>
        <dbReference type="ARBA" id="ARBA00022837"/>
    </source>
</evidence>
<feature type="disulfide bond" evidence="8">
    <location>
        <begin position="493"/>
        <end position="520"/>
    </location>
</feature>
<dbReference type="SUPFAM" id="SSF56436">
    <property type="entry name" value="C-type lectin-like"/>
    <property type="match status" value="1"/>
</dbReference>
<evidence type="ECO:0000256" key="7">
    <source>
        <dbReference type="ARBA" id="ARBA00023180"/>
    </source>
</evidence>
<feature type="disulfide bond" evidence="8">
    <location>
        <begin position="29"/>
        <end position="56"/>
    </location>
</feature>
<evidence type="ECO:0000256" key="8">
    <source>
        <dbReference type="PROSITE-ProRule" id="PRU00302"/>
    </source>
</evidence>
<feature type="transmembrane region" description="Helical" evidence="10">
    <location>
        <begin position="998"/>
        <end position="1019"/>
    </location>
</feature>
<dbReference type="PROSITE" id="PS50835">
    <property type="entry name" value="IG_LIKE"/>
    <property type="match status" value="1"/>
</dbReference>
<dbReference type="SMART" id="SM00607">
    <property type="entry name" value="FTP"/>
    <property type="match status" value="1"/>
</dbReference>
<evidence type="ECO:0000256" key="2">
    <source>
        <dbReference type="ARBA" id="ARBA00022723"/>
    </source>
</evidence>
<evidence type="ECO:0000256" key="3">
    <source>
        <dbReference type="ARBA" id="ARBA00022729"/>
    </source>
</evidence>
<protein>
    <submittedName>
        <fullName evidence="14">Uncharacterized protein</fullName>
    </submittedName>
</protein>
<dbReference type="FunFam" id="2.60.120.260:FF:000105">
    <property type="entry name" value="Sushi, von Willebrand factor type A, EGF and pentraxin domain-containing protein 1"/>
    <property type="match status" value="1"/>
</dbReference>
<dbReference type="PANTHER" id="PTHR46393">
    <property type="entry name" value="SUSHI DOMAIN-CONTAINING PROTEIN"/>
    <property type="match status" value="1"/>
</dbReference>
<evidence type="ECO:0000256" key="1">
    <source>
        <dbReference type="ARBA" id="ARBA00022659"/>
    </source>
</evidence>
<feature type="domain" description="Sushi" evidence="13">
    <location>
        <begin position="701"/>
        <end position="779"/>
    </location>
</feature>
<keyword evidence="1 8" id="KW-0768">Sushi</keyword>
<feature type="domain" description="Sushi" evidence="13">
    <location>
        <begin position="404"/>
        <end position="464"/>
    </location>
</feature>
<dbReference type="InterPro" id="IPR006585">
    <property type="entry name" value="FTP1"/>
</dbReference>
<evidence type="ECO:0000259" key="12">
    <source>
        <dbReference type="PROSITE" id="PS50835"/>
    </source>
</evidence>
<keyword evidence="6 8" id="KW-1015">Disulfide bond</keyword>
<proteinExistence type="predicted"/>
<keyword evidence="7" id="KW-0325">Glycoprotein</keyword>
<comment type="caution">
    <text evidence="14">The sequence shown here is derived from an EMBL/GenBank/DDBJ whole genome shotgun (WGS) entry which is preliminary data.</text>
</comment>
<feature type="disulfide bond" evidence="8">
    <location>
        <begin position="930"/>
        <end position="957"/>
    </location>
</feature>
<dbReference type="PROSITE" id="PS00615">
    <property type="entry name" value="C_TYPE_LECTIN_1"/>
    <property type="match status" value="1"/>
</dbReference>
<dbReference type="InterPro" id="IPR000436">
    <property type="entry name" value="Sushi_SCR_CCP_dom"/>
</dbReference>
<comment type="caution">
    <text evidence="8">Lacks conserved residue(s) required for the propagation of feature annotation.</text>
</comment>
<dbReference type="SMART" id="SM00034">
    <property type="entry name" value="CLECT"/>
    <property type="match status" value="1"/>
</dbReference>
<feature type="domain" description="Sushi" evidence="13">
    <location>
        <begin position="780"/>
        <end position="839"/>
    </location>
</feature>
<dbReference type="InterPro" id="IPR035976">
    <property type="entry name" value="Sushi/SCR/CCP_sf"/>
</dbReference>
<feature type="domain" description="Sushi" evidence="13">
    <location>
        <begin position="583"/>
        <end position="640"/>
    </location>
</feature>
<dbReference type="PROSITE" id="PS50041">
    <property type="entry name" value="C_TYPE_LECTIN_2"/>
    <property type="match status" value="1"/>
</dbReference>
<dbReference type="InterPro" id="IPR001304">
    <property type="entry name" value="C-type_lectin-like"/>
</dbReference>
<feature type="domain" description="Sushi" evidence="13">
    <location>
        <begin position="523"/>
        <end position="582"/>
    </location>
</feature>
<keyword evidence="2" id="KW-0479">Metal-binding</keyword>
<keyword evidence="4" id="KW-0677">Repeat</keyword>
<evidence type="ECO:0000256" key="6">
    <source>
        <dbReference type="ARBA" id="ARBA00023157"/>
    </source>
</evidence>
<evidence type="ECO:0000259" key="11">
    <source>
        <dbReference type="PROSITE" id="PS50041"/>
    </source>
</evidence>
<dbReference type="PANTHER" id="PTHR46393:SF7">
    <property type="entry name" value="COMPLEMENT C2"/>
    <property type="match status" value="1"/>
</dbReference>
<dbReference type="GO" id="GO:0046872">
    <property type="term" value="F:metal ion binding"/>
    <property type="evidence" value="ECO:0007669"/>
    <property type="project" value="UniProtKB-KW"/>
</dbReference>
<evidence type="ECO:0000256" key="9">
    <source>
        <dbReference type="SAM" id="MobiDB-lite"/>
    </source>
</evidence>
<dbReference type="AlphaFoldDB" id="A0AAE1NII8"/>
<dbReference type="Proteomes" id="UP001292094">
    <property type="component" value="Unassembled WGS sequence"/>
</dbReference>
<gene>
    <name evidence="14" type="ORF">Pmani_037658</name>
</gene>
<dbReference type="Pfam" id="PF22633">
    <property type="entry name" value="F5_F8_type_C_2"/>
    <property type="match status" value="1"/>
</dbReference>
<dbReference type="Gene3D" id="3.10.100.10">
    <property type="entry name" value="Mannose-Binding Protein A, subunit A"/>
    <property type="match status" value="1"/>
</dbReference>
<name>A0AAE1NII8_9EUCA</name>
<sequence length="1175" mass="128172">LSCPLPAVPLNAGVSVSGTEPGALATYTCDPGYTLFGSDSLTCGGNGKWAGTPAVCATNVAYKKPVNQSSTSRGGKGENANDGLTTTIHDNKHCTETLVEASPWWAVDLLRPYQVAVVRITTRGCCDQEPLQNIEVRVGDSTNIQRNPLCTWFPGTIEEGVTKDLTCARPLSGRHVFIQMVGTEGSLSLCEVQVFSTQEFSRERCTDKSQLSSLTIFNQTCYELQTTEGGDFERGRAYCQERGGDLAHTTSLATHRFLTSELDRRKEDMKTNLVWIGAQKEPQFVSRTWRWVDGTVVEDPLWGREQPNNYNGQQNCAVLDGGRGWRWNDVGCDLNYLLWICQFSPRSCGSPDRKENTTIMGTERGMGSEVIYKCPEGHLVLGLPSRSCLSSGVWSGEAPTCKYVDCGQPAELEHGNRVLTDSRTTHGARVVYECEGNYTLQGEHTLTCSDDGNWTPSPVPQCLFSWCPEIESPSNGEVEISGRRSGDTATFTCLPGHYLQGAKTLTCALGGQWSAEAPNCVFVECGQPETLRHGEITLVNGTTHLGSVAKYECDPDFQLVGNTQRSCLDDGHWSDPSPQCALIECGEPSVPEGGYVTGYSFEVHSEVMYHCEPGHYLVGEQVRLCTRDARWSGHSPNCVYVDCNRVPVLSRGKVIYHNESTHLGSVLEYTCSSNFRLDGEKLRECKRDGKWSGEAARCVEVRCEEPEKPDLSKISITGNDRRVTTTIANRREHVALDNTYRVGSHVTYKCDRGYVVEGLASRVCLINGTWSGLSPKCSYVDCGLPEAINPGTFRLLSNTTHYGSQVSYECGENWKIEGRIRRYCQSNGTWVGEPPKCTEVLCPELTSDLTEWLEVDEGDRRVGTEAVYRCEVGRELVGKTERECRTHGIWSGFQPRCEIVSCSLPDEIPNGRVVRLNESLEYSAVVEYHCLPKFVLRGPFHRSCQANGTWSGITPHCQVDEGAGILTDNTVDGTVNSARGGGGGGDGTAATEPGYTGLWAGLGVGLVGAALVALVCVLLRARQRQGGKETETNSSVAGGVGDKSVSHPASEIISYSNLSDPTTGNNIYENIVEDDEYADMSTGHTYSNPDDNHHDNYYNNYNNHASQPTYTNGEVLTIGGGEEPMVTAGVNKPPAHIMRRPRLPPPQPPVVPSLPATSPSSVVTINGVTLASNGT</sequence>
<evidence type="ECO:0000256" key="10">
    <source>
        <dbReference type="SAM" id="Phobius"/>
    </source>
</evidence>
<keyword evidence="10" id="KW-0472">Membrane</keyword>
<feature type="disulfide bond" evidence="8">
    <location>
        <begin position="750"/>
        <end position="777"/>
    </location>
</feature>
<dbReference type="Gene3D" id="2.60.120.260">
    <property type="entry name" value="Galactose-binding domain-like"/>
    <property type="match status" value="1"/>
</dbReference>
<dbReference type="Pfam" id="PF00059">
    <property type="entry name" value="Lectin_C"/>
    <property type="match status" value="1"/>
</dbReference>
<dbReference type="InterPro" id="IPR008979">
    <property type="entry name" value="Galactose-bd-like_sf"/>
</dbReference>
<feature type="domain" description="Sushi" evidence="13">
    <location>
        <begin position="465"/>
        <end position="522"/>
    </location>
</feature>
<keyword evidence="10" id="KW-0812">Transmembrane</keyword>
<dbReference type="PROSITE" id="PS50923">
    <property type="entry name" value="SUSHI"/>
    <property type="match status" value="11"/>
</dbReference>
<feature type="region of interest" description="Disordered" evidence="9">
    <location>
        <begin position="1026"/>
        <end position="1046"/>
    </location>
</feature>
<feature type="domain" description="Sushi" evidence="13">
    <location>
        <begin position="840"/>
        <end position="899"/>
    </location>
</feature>
<dbReference type="InterPro" id="IPR016186">
    <property type="entry name" value="C-type_lectin-like/link_sf"/>
</dbReference>
<dbReference type="InterPro" id="IPR018378">
    <property type="entry name" value="C-type_lectin_CS"/>
</dbReference>
<feature type="disulfide bond" evidence="8">
    <location>
        <begin position="553"/>
        <end position="580"/>
    </location>
</feature>
<evidence type="ECO:0000259" key="13">
    <source>
        <dbReference type="PROSITE" id="PS50923"/>
    </source>
</evidence>
<dbReference type="InterPro" id="IPR016187">
    <property type="entry name" value="CTDL_fold"/>
</dbReference>
<feature type="domain" description="Sushi" evidence="13">
    <location>
        <begin position="641"/>
        <end position="700"/>
    </location>
</feature>
<feature type="domain" description="Sushi" evidence="13">
    <location>
        <begin position="346"/>
        <end position="403"/>
    </location>
</feature>
<keyword evidence="3" id="KW-0732">Signal</keyword>
<feature type="disulfide bond" evidence="8">
    <location>
        <begin position="374"/>
        <end position="401"/>
    </location>
</feature>
<keyword evidence="10" id="KW-1133">Transmembrane helix</keyword>
<accession>A0AAE1NII8</accession>
<feature type="disulfide bond" evidence="8">
    <location>
        <begin position="870"/>
        <end position="897"/>
    </location>
</feature>
<dbReference type="EMBL" id="JAWZYT010005886">
    <property type="protein sequence ID" value="KAK4289366.1"/>
    <property type="molecule type" value="Genomic_DNA"/>
</dbReference>
<dbReference type="InterPro" id="IPR007110">
    <property type="entry name" value="Ig-like_dom"/>
</dbReference>
<feature type="domain" description="Sushi" evidence="13">
    <location>
        <begin position="900"/>
        <end position="959"/>
    </location>
</feature>
<keyword evidence="15" id="KW-1185">Reference proteome</keyword>
<feature type="disulfide bond" evidence="8">
    <location>
        <begin position="671"/>
        <end position="698"/>
    </location>
</feature>
<dbReference type="Pfam" id="PF00084">
    <property type="entry name" value="Sushi"/>
    <property type="match status" value="11"/>
</dbReference>
<evidence type="ECO:0000313" key="14">
    <source>
        <dbReference type="EMBL" id="KAK4289366.1"/>
    </source>
</evidence>
<evidence type="ECO:0000313" key="15">
    <source>
        <dbReference type="Proteomes" id="UP001292094"/>
    </source>
</evidence>
<feature type="non-terminal residue" evidence="14">
    <location>
        <position position="1"/>
    </location>
</feature>
<dbReference type="Gene3D" id="2.10.70.10">
    <property type="entry name" value="Complement Module, domain 1"/>
    <property type="match status" value="11"/>
</dbReference>
<feature type="domain" description="Ig-like" evidence="12">
    <location>
        <begin position="409"/>
        <end position="506"/>
    </location>
</feature>
<evidence type="ECO:0000256" key="4">
    <source>
        <dbReference type="ARBA" id="ARBA00022737"/>
    </source>
</evidence>
<keyword evidence="5" id="KW-0106">Calcium</keyword>
<dbReference type="SUPFAM" id="SSF49785">
    <property type="entry name" value="Galactose-binding domain-like"/>
    <property type="match status" value="1"/>
</dbReference>
<feature type="domain" description="C-type lectin" evidence="11">
    <location>
        <begin position="217"/>
        <end position="333"/>
    </location>
</feature>
<dbReference type="SMART" id="SM00032">
    <property type="entry name" value="CCP"/>
    <property type="match status" value="11"/>
</dbReference>
<dbReference type="SUPFAM" id="SSF57535">
    <property type="entry name" value="Complement control module/SCR domain"/>
    <property type="match status" value="11"/>
</dbReference>
<feature type="disulfide bond" evidence="8">
    <location>
        <begin position="810"/>
        <end position="837"/>
    </location>
</feature>
<dbReference type="CDD" id="cd00033">
    <property type="entry name" value="CCP"/>
    <property type="match status" value="11"/>
</dbReference>
<feature type="disulfide bond" evidence="8">
    <location>
        <begin position="611"/>
        <end position="638"/>
    </location>
</feature>